<proteinExistence type="predicted"/>
<keyword evidence="2" id="KW-1185">Reference proteome</keyword>
<dbReference type="SUPFAM" id="SSF56219">
    <property type="entry name" value="DNase I-like"/>
    <property type="match status" value="1"/>
</dbReference>
<protein>
    <recommendedName>
        <fullName evidence="3">Endonuclease/exonuclease/phosphatase domain-containing protein</fullName>
    </recommendedName>
</protein>
<reference evidence="1" key="1">
    <citation type="submission" date="2023-10" db="EMBL/GenBank/DDBJ databases">
        <authorList>
            <person name="Chen Y."/>
            <person name="Shah S."/>
            <person name="Dougan E. K."/>
            <person name="Thang M."/>
            <person name="Chan C."/>
        </authorList>
    </citation>
    <scope>NUCLEOTIDE SEQUENCE [LARGE SCALE GENOMIC DNA]</scope>
</reference>
<evidence type="ECO:0008006" key="3">
    <source>
        <dbReference type="Google" id="ProtNLM"/>
    </source>
</evidence>
<sequence length="370" mass="40699">MSAQEQLAHDECQEKREGITFHIYMRNMSTWGPSAKLLPKRPCDAVIIQETHMDKTESNDVLVESDKAGYKSMVCPAGAESSRFSAKAGGVAMGVSKKWASWSLRHLASNKEDLPGKREGNNKSTAEQNQITGVRFKDMVGMQVLLKGAHITIVGGYLYNGLGVTGANVEKLRHLASLVASLSTPWAILCDWNFPPETLRKAGWLNLVQGNILVPDNVEYTCAGGQGTLIDYVVASGRALEHLDRAHADTEMVGEGGKAHCGIVLDLLLEAKEAEGRALARKVNVRKVVPSPPFARTRGAGVDRWAQIAFLLEELDRACAKRESPRKLRILNSATSDTIRRCKEECAKLASSMHRMECYSQYLAFSQWAE</sequence>
<dbReference type="InterPro" id="IPR036691">
    <property type="entry name" value="Endo/exonu/phosph_ase_sf"/>
</dbReference>
<evidence type="ECO:0000313" key="1">
    <source>
        <dbReference type="EMBL" id="CAK0872530.1"/>
    </source>
</evidence>
<accession>A0ABN9VHH1</accession>
<feature type="non-terminal residue" evidence="1">
    <location>
        <position position="370"/>
    </location>
</feature>
<evidence type="ECO:0000313" key="2">
    <source>
        <dbReference type="Proteomes" id="UP001189429"/>
    </source>
</evidence>
<dbReference type="Gene3D" id="3.60.10.10">
    <property type="entry name" value="Endonuclease/exonuclease/phosphatase"/>
    <property type="match status" value="1"/>
</dbReference>
<organism evidence="1 2">
    <name type="scientific">Prorocentrum cordatum</name>
    <dbReference type="NCBI Taxonomy" id="2364126"/>
    <lineage>
        <taxon>Eukaryota</taxon>
        <taxon>Sar</taxon>
        <taxon>Alveolata</taxon>
        <taxon>Dinophyceae</taxon>
        <taxon>Prorocentrales</taxon>
        <taxon>Prorocentraceae</taxon>
        <taxon>Prorocentrum</taxon>
    </lineage>
</organism>
<dbReference type="EMBL" id="CAUYUJ010017172">
    <property type="protein sequence ID" value="CAK0872530.1"/>
    <property type="molecule type" value="Genomic_DNA"/>
</dbReference>
<gene>
    <name evidence="1" type="ORF">PCOR1329_LOCUS57976</name>
</gene>
<comment type="caution">
    <text evidence="1">The sequence shown here is derived from an EMBL/GenBank/DDBJ whole genome shotgun (WGS) entry which is preliminary data.</text>
</comment>
<name>A0ABN9VHH1_9DINO</name>
<dbReference type="Proteomes" id="UP001189429">
    <property type="component" value="Unassembled WGS sequence"/>
</dbReference>